<evidence type="ECO:0000313" key="10">
    <source>
        <dbReference type="EMBL" id="NYS47126.1"/>
    </source>
</evidence>
<dbReference type="InterPro" id="IPR016181">
    <property type="entry name" value="Acyl_CoA_acyltransferase"/>
</dbReference>
<evidence type="ECO:0000256" key="5">
    <source>
        <dbReference type="ARBA" id="ARBA00022960"/>
    </source>
</evidence>
<dbReference type="PANTHER" id="PTHR36174:SF2">
    <property type="entry name" value="AMINOACYLTRANSFERASE FEMA"/>
    <property type="match status" value="1"/>
</dbReference>
<keyword evidence="7" id="KW-0012">Acyltransferase</keyword>
<dbReference type="PANTHER" id="PTHR36174">
    <property type="entry name" value="LIPID II:GLYCINE GLYCYLTRANSFERASE"/>
    <property type="match status" value="1"/>
</dbReference>
<dbReference type="Proteomes" id="UP000531840">
    <property type="component" value="Unassembled WGS sequence"/>
</dbReference>
<evidence type="ECO:0000313" key="11">
    <source>
        <dbReference type="Proteomes" id="UP000531840"/>
    </source>
</evidence>
<evidence type="ECO:0000256" key="1">
    <source>
        <dbReference type="ARBA" id="ARBA00004496"/>
    </source>
</evidence>
<evidence type="ECO:0000256" key="4">
    <source>
        <dbReference type="ARBA" id="ARBA00022679"/>
    </source>
</evidence>
<dbReference type="SUPFAM" id="SSF55729">
    <property type="entry name" value="Acyl-CoA N-acyltransferases (Nat)"/>
    <property type="match status" value="2"/>
</dbReference>
<evidence type="ECO:0000256" key="7">
    <source>
        <dbReference type="ARBA" id="ARBA00023315"/>
    </source>
</evidence>
<keyword evidence="9" id="KW-0175">Coiled coil</keyword>
<dbReference type="EMBL" id="JACBYF010000003">
    <property type="protein sequence ID" value="NYS47126.1"/>
    <property type="molecule type" value="Genomic_DNA"/>
</dbReference>
<keyword evidence="8" id="KW-0961">Cell wall biogenesis/degradation</keyword>
<reference evidence="10 11" key="1">
    <citation type="submission" date="2020-07" db="EMBL/GenBank/DDBJ databases">
        <title>MOT database genomes.</title>
        <authorList>
            <person name="Joseph S."/>
            <person name="Aduse-Opoku J."/>
            <person name="Hashim A."/>
            <person name="Wade W."/>
            <person name="Curtis M."/>
        </authorList>
    </citation>
    <scope>NUCLEOTIDE SEQUENCE [LARGE SCALE GENOMIC DNA]</scope>
    <source>
        <strain evidence="10 11">CIP 106318</strain>
    </source>
</reference>
<dbReference type="InterPro" id="IPR003447">
    <property type="entry name" value="FEMABX"/>
</dbReference>
<keyword evidence="3" id="KW-0963">Cytoplasm</keyword>
<evidence type="ECO:0000256" key="3">
    <source>
        <dbReference type="ARBA" id="ARBA00022490"/>
    </source>
</evidence>
<dbReference type="InterPro" id="IPR050644">
    <property type="entry name" value="PG_Glycine_Bridge_Synth"/>
</dbReference>
<keyword evidence="11" id="KW-1185">Reference proteome</keyword>
<keyword evidence="5" id="KW-0133">Cell shape</keyword>
<sequence length="414" mass="48835">MIFTEITLEELKNHQEKNSHRYFFQQSHEYKSLSDSNNLKSVILGVKIDNEIVAYGIFIYFKYKKFFYKVTAQYGPIMDYNNEELSNFYFKNVKDYFAKDIRVLAVRVNPFINEKLFEDVKEIGENSISGNVHRKLKVLGFNNMNEDLFTNPTLASRCVFSKELTNINKSNLLKNVSQIARYTINKTIKEGVIVREIDIFNEDDAKIFDSINRDTEKRINFEIRDNNYFKSVKSILGDKFKLMLSYIDCDLFINNTNDTIDKLVAEKVDLANKLNEGKVNQKKTINKLKELEENITIWKNKIDKIEKLKEEEGNIINLSCASFVESGEDLIYFTSGAYQKFNRFEGPYAITYYMMNYALDKGFKYYNFFGTSSDLSENSTDYKVLQFKRNFNGNVEWFMDNYEIRNRIGKFWKV</sequence>
<evidence type="ECO:0000256" key="6">
    <source>
        <dbReference type="ARBA" id="ARBA00022984"/>
    </source>
</evidence>
<dbReference type="Gene3D" id="3.40.630.30">
    <property type="match status" value="2"/>
</dbReference>
<dbReference type="RefSeq" id="WP_179940654.1">
    <property type="nucleotide sequence ID" value="NZ_JACBYF010000003.1"/>
</dbReference>
<dbReference type="Pfam" id="PF02388">
    <property type="entry name" value="FemAB"/>
    <property type="match status" value="1"/>
</dbReference>
<accession>A0ABX2T279</accession>
<comment type="caution">
    <text evidence="10">The sequence shown here is derived from an EMBL/GenBank/DDBJ whole genome shotgun (WGS) entry which is preliminary data.</text>
</comment>
<evidence type="ECO:0000256" key="2">
    <source>
        <dbReference type="ARBA" id="ARBA00009943"/>
    </source>
</evidence>
<dbReference type="PROSITE" id="PS51191">
    <property type="entry name" value="FEMABX"/>
    <property type="match status" value="1"/>
</dbReference>
<evidence type="ECO:0000256" key="8">
    <source>
        <dbReference type="ARBA" id="ARBA00023316"/>
    </source>
</evidence>
<keyword evidence="6" id="KW-0573">Peptidoglycan synthesis</keyword>
<evidence type="ECO:0000256" key="9">
    <source>
        <dbReference type="SAM" id="Coils"/>
    </source>
</evidence>
<comment type="similarity">
    <text evidence="2">Belongs to the FemABX family.</text>
</comment>
<protein>
    <submittedName>
        <fullName evidence="10">Peptidoglycan bridge formation glycyltransferase FemA/FemB family protein</fullName>
    </submittedName>
</protein>
<keyword evidence="4" id="KW-0808">Transferase</keyword>
<gene>
    <name evidence="10" type="ORF">HZY85_02815</name>
</gene>
<proteinExistence type="inferred from homology"/>
<comment type="subcellular location">
    <subcellularLocation>
        <location evidence="1">Cytoplasm</location>
    </subcellularLocation>
</comment>
<feature type="coiled-coil region" evidence="9">
    <location>
        <begin position="253"/>
        <end position="308"/>
    </location>
</feature>
<name>A0ABX2T279_9BACL</name>
<dbReference type="Gene3D" id="1.20.58.90">
    <property type="match status" value="1"/>
</dbReference>
<organism evidence="10 11">
    <name type="scientific">Gemelliphila palaticanis</name>
    <dbReference type="NCBI Taxonomy" id="81950"/>
    <lineage>
        <taxon>Bacteria</taxon>
        <taxon>Bacillati</taxon>
        <taxon>Bacillota</taxon>
        <taxon>Bacilli</taxon>
        <taxon>Bacillales</taxon>
        <taxon>Gemellaceae</taxon>
        <taxon>Gemelliphila</taxon>
    </lineage>
</organism>